<feature type="domain" description="Guanylate kinase-like" evidence="2">
    <location>
        <begin position="97"/>
        <end position="278"/>
    </location>
</feature>
<keyword evidence="1" id="KW-0808">Transferase</keyword>
<organism evidence="3 4">
    <name type="scientific">Datura stramonium</name>
    <name type="common">Jimsonweed</name>
    <name type="synonym">Common thornapple</name>
    <dbReference type="NCBI Taxonomy" id="4076"/>
    <lineage>
        <taxon>Eukaryota</taxon>
        <taxon>Viridiplantae</taxon>
        <taxon>Streptophyta</taxon>
        <taxon>Embryophyta</taxon>
        <taxon>Tracheophyta</taxon>
        <taxon>Spermatophyta</taxon>
        <taxon>Magnoliopsida</taxon>
        <taxon>eudicotyledons</taxon>
        <taxon>Gunneridae</taxon>
        <taxon>Pentapetalae</taxon>
        <taxon>asterids</taxon>
        <taxon>lamiids</taxon>
        <taxon>Solanales</taxon>
        <taxon>Solanaceae</taxon>
        <taxon>Solanoideae</taxon>
        <taxon>Datureae</taxon>
        <taxon>Datura</taxon>
    </lineage>
</organism>
<evidence type="ECO:0000259" key="2">
    <source>
        <dbReference type="PROSITE" id="PS50052"/>
    </source>
</evidence>
<dbReference type="InterPro" id="IPR008145">
    <property type="entry name" value="GK/Ca_channel_bsu"/>
</dbReference>
<dbReference type="Pfam" id="PF00625">
    <property type="entry name" value="Guanylate_kin"/>
    <property type="match status" value="1"/>
</dbReference>
<name>A0ABS8T1S4_DATST</name>
<dbReference type="CDD" id="cd00071">
    <property type="entry name" value="GMPK"/>
    <property type="match status" value="1"/>
</dbReference>
<sequence>MVYQVQIFDRRIVFNLYAITVGKIYVIDGVDHESGSTIGVRILDKSSREWINPIVLGTKPNECFWFLEVGTPFVREHEKTLGNEVVAWSKGVLGNVEKPIVISGPSGVGKGTLISELMKEFPSMFGFSVSHTTRAPREKEQDGIHYHFTDRNVMEREIKDGKFLEFASVHGNLYGTSVEAVEVVADAGKRCILDIDVHEQELEKRLRARATEIGRTNPKAASGMLGQNLNKENHLSILCLREGVKSARDTFPELVDLSIEHPVSKIDQKLLINCTAAEHETTSNNMYALDLSLRKGGADGQED</sequence>
<dbReference type="PANTHER" id="PTHR23117">
    <property type="entry name" value="GUANYLATE KINASE-RELATED"/>
    <property type="match status" value="1"/>
</dbReference>
<evidence type="ECO:0000313" key="3">
    <source>
        <dbReference type="EMBL" id="MCD7465312.1"/>
    </source>
</evidence>
<accession>A0ABS8T1S4</accession>
<dbReference type="InterPro" id="IPR020590">
    <property type="entry name" value="Guanylate_kinase_CS"/>
</dbReference>
<gene>
    <name evidence="3" type="primary">AGK2_1</name>
    <name evidence="3" type="ORF">HAX54_001028</name>
</gene>
<dbReference type="SUPFAM" id="SSF52540">
    <property type="entry name" value="P-loop containing nucleoside triphosphate hydrolases"/>
    <property type="match status" value="1"/>
</dbReference>
<keyword evidence="4" id="KW-1185">Reference proteome</keyword>
<dbReference type="EMBL" id="JACEIK010001038">
    <property type="protein sequence ID" value="MCD7465312.1"/>
    <property type="molecule type" value="Genomic_DNA"/>
</dbReference>
<dbReference type="PROSITE" id="PS50052">
    <property type="entry name" value="GUANYLATE_KINASE_2"/>
    <property type="match status" value="1"/>
</dbReference>
<dbReference type="Gene3D" id="3.40.50.300">
    <property type="entry name" value="P-loop containing nucleotide triphosphate hydrolases"/>
    <property type="match status" value="1"/>
</dbReference>
<dbReference type="PANTHER" id="PTHR23117:SF21">
    <property type="entry name" value="GUANYLATE KINASE"/>
    <property type="match status" value="1"/>
</dbReference>
<proteinExistence type="predicted"/>
<dbReference type="PROSITE" id="PS00856">
    <property type="entry name" value="GUANYLATE_KINASE_1"/>
    <property type="match status" value="1"/>
</dbReference>
<comment type="caution">
    <text evidence="3">The sequence shown here is derived from an EMBL/GenBank/DDBJ whole genome shotgun (WGS) entry which is preliminary data.</text>
</comment>
<dbReference type="Proteomes" id="UP000823775">
    <property type="component" value="Unassembled WGS sequence"/>
</dbReference>
<reference evidence="3 4" key="1">
    <citation type="journal article" date="2021" name="BMC Genomics">
        <title>Datura genome reveals duplications of psychoactive alkaloid biosynthetic genes and high mutation rate following tissue culture.</title>
        <authorList>
            <person name="Rajewski A."/>
            <person name="Carter-House D."/>
            <person name="Stajich J."/>
            <person name="Litt A."/>
        </authorList>
    </citation>
    <scope>NUCLEOTIDE SEQUENCE [LARGE SCALE GENOMIC DNA]</scope>
    <source>
        <strain evidence="3">AR-01</strain>
    </source>
</reference>
<keyword evidence="3" id="KW-0418">Kinase</keyword>
<dbReference type="InterPro" id="IPR008144">
    <property type="entry name" value="Guanylate_kin-like_dom"/>
</dbReference>
<dbReference type="InterPro" id="IPR027417">
    <property type="entry name" value="P-loop_NTPase"/>
</dbReference>
<dbReference type="SMART" id="SM00072">
    <property type="entry name" value="GuKc"/>
    <property type="match status" value="1"/>
</dbReference>
<dbReference type="GO" id="GO:0016301">
    <property type="term" value="F:kinase activity"/>
    <property type="evidence" value="ECO:0007669"/>
    <property type="project" value="UniProtKB-KW"/>
</dbReference>
<protein>
    <submittedName>
        <fullName evidence="3">Guanylate kinase 2</fullName>
    </submittedName>
</protein>
<evidence type="ECO:0000256" key="1">
    <source>
        <dbReference type="ARBA" id="ARBA00022679"/>
    </source>
</evidence>
<evidence type="ECO:0000313" key="4">
    <source>
        <dbReference type="Proteomes" id="UP000823775"/>
    </source>
</evidence>